<evidence type="ECO:0000313" key="3">
    <source>
        <dbReference type="Proteomes" id="UP001163046"/>
    </source>
</evidence>
<name>A0A9X0CCS7_9CNID</name>
<dbReference type="AlphaFoldDB" id="A0A9X0CCS7"/>
<evidence type="ECO:0000256" key="1">
    <source>
        <dbReference type="SAM" id="MobiDB-lite"/>
    </source>
</evidence>
<sequence length="149" mass="16328">MKGPNAGLGGISLAGSCRVEGDAICSPLFDGHACICYVQELKGELFSVTSKSQLKSVSDKYNAKVPPPLTSQFTERVNKPEAVKSYKEREKREVTHLYPSAEEQDHLQSSTTTSEEPVRRQRKQAKCHKCGKPMKGHSASVCNTDNSTN</sequence>
<comment type="caution">
    <text evidence="2">The sequence shown here is derived from an EMBL/GenBank/DDBJ whole genome shotgun (WGS) entry which is preliminary data.</text>
</comment>
<feature type="compositionally biased region" description="Basic and acidic residues" evidence="1">
    <location>
        <begin position="80"/>
        <end position="95"/>
    </location>
</feature>
<feature type="region of interest" description="Disordered" evidence="1">
    <location>
        <begin position="80"/>
        <end position="149"/>
    </location>
</feature>
<reference evidence="2" key="1">
    <citation type="submission" date="2023-01" db="EMBL/GenBank/DDBJ databases">
        <title>Genome assembly of the deep-sea coral Lophelia pertusa.</title>
        <authorList>
            <person name="Herrera S."/>
            <person name="Cordes E."/>
        </authorList>
    </citation>
    <scope>NUCLEOTIDE SEQUENCE</scope>
    <source>
        <strain evidence="2">USNM1676648</strain>
        <tissue evidence="2">Polyp</tissue>
    </source>
</reference>
<dbReference type="EMBL" id="MU827830">
    <property type="protein sequence ID" value="KAJ7321177.1"/>
    <property type="molecule type" value="Genomic_DNA"/>
</dbReference>
<dbReference type="OrthoDB" id="5960034at2759"/>
<evidence type="ECO:0000313" key="2">
    <source>
        <dbReference type="EMBL" id="KAJ7321177.1"/>
    </source>
</evidence>
<protein>
    <submittedName>
        <fullName evidence="2">Uncharacterized protein</fullName>
    </submittedName>
</protein>
<dbReference type="PROSITE" id="PS51257">
    <property type="entry name" value="PROKAR_LIPOPROTEIN"/>
    <property type="match status" value="1"/>
</dbReference>
<dbReference type="Proteomes" id="UP001163046">
    <property type="component" value="Unassembled WGS sequence"/>
</dbReference>
<proteinExistence type="predicted"/>
<accession>A0A9X0CCS7</accession>
<feature type="compositionally biased region" description="Basic residues" evidence="1">
    <location>
        <begin position="120"/>
        <end position="135"/>
    </location>
</feature>
<feature type="compositionally biased region" description="Polar residues" evidence="1">
    <location>
        <begin position="140"/>
        <end position="149"/>
    </location>
</feature>
<keyword evidence="3" id="KW-1185">Reference proteome</keyword>
<organism evidence="2 3">
    <name type="scientific">Desmophyllum pertusum</name>
    <dbReference type="NCBI Taxonomy" id="174260"/>
    <lineage>
        <taxon>Eukaryota</taxon>
        <taxon>Metazoa</taxon>
        <taxon>Cnidaria</taxon>
        <taxon>Anthozoa</taxon>
        <taxon>Hexacorallia</taxon>
        <taxon>Scleractinia</taxon>
        <taxon>Caryophylliina</taxon>
        <taxon>Caryophylliidae</taxon>
        <taxon>Desmophyllum</taxon>
    </lineage>
</organism>
<gene>
    <name evidence="2" type="ORF">OS493_035348</name>
</gene>